<sequence length="150" mass="17099">MLISKIKALVFILICLFALVGCSEDIKNEENILTLDDVVIALESQKLNLVSFGITGYPMKLNDVIPEVYSIGVQAAEEQDNPEFIHFYIFNSEKDRMKGTTEFNKNMEGAHFTTFPFLYEKENALIVYWSNTKEKPLLSKPIEAALEQLK</sequence>
<reference evidence="1 2" key="1">
    <citation type="submission" date="2016-11" db="EMBL/GenBank/DDBJ databases">
        <title>Paenibacillus species isolates.</title>
        <authorList>
            <person name="Beno S.M."/>
        </authorList>
    </citation>
    <scope>NUCLEOTIDE SEQUENCE [LARGE SCALE GENOMIC DNA]</scope>
    <source>
        <strain evidence="1 2">FSL H8-0246</strain>
    </source>
</reference>
<protein>
    <recommendedName>
        <fullName evidence="3">Lipoprotein</fullName>
    </recommendedName>
</protein>
<name>A0A1R1BLE3_PAEAM</name>
<dbReference type="Proteomes" id="UP000187134">
    <property type="component" value="Unassembled WGS sequence"/>
</dbReference>
<dbReference type="RefSeq" id="WP_076333462.1">
    <property type="nucleotide sequence ID" value="NZ_MRTJ01000013.1"/>
</dbReference>
<organism evidence="1 2">
    <name type="scientific">Paenibacillus amylolyticus</name>
    <dbReference type="NCBI Taxonomy" id="1451"/>
    <lineage>
        <taxon>Bacteria</taxon>
        <taxon>Bacillati</taxon>
        <taxon>Bacillota</taxon>
        <taxon>Bacilli</taxon>
        <taxon>Bacillales</taxon>
        <taxon>Paenibacillaceae</taxon>
        <taxon>Paenibacillus</taxon>
    </lineage>
</organism>
<evidence type="ECO:0000313" key="1">
    <source>
        <dbReference type="EMBL" id="OMF10581.1"/>
    </source>
</evidence>
<dbReference type="OrthoDB" id="2603804at2"/>
<evidence type="ECO:0008006" key="3">
    <source>
        <dbReference type="Google" id="ProtNLM"/>
    </source>
</evidence>
<gene>
    <name evidence="1" type="ORF">BK131_23455</name>
</gene>
<comment type="caution">
    <text evidence="1">The sequence shown here is derived from an EMBL/GenBank/DDBJ whole genome shotgun (WGS) entry which is preliminary data.</text>
</comment>
<accession>A0A1R1BLE3</accession>
<evidence type="ECO:0000313" key="2">
    <source>
        <dbReference type="Proteomes" id="UP000187134"/>
    </source>
</evidence>
<proteinExistence type="predicted"/>
<dbReference type="PROSITE" id="PS51257">
    <property type="entry name" value="PROKAR_LIPOPROTEIN"/>
    <property type="match status" value="1"/>
</dbReference>
<dbReference type="AlphaFoldDB" id="A0A1R1BLE3"/>
<dbReference type="EMBL" id="MRTJ01000013">
    <property type="protein sequence ID" value="OMF10581.1"/>
    <property type="molecule type" value="Genomic_DNA"/>
</dbReference>